<proteinExistence type="predicted"/>
<dbReference type="Proteomes" id="UP001157418">
    <property type="component" value="Unassembled WGS sequence"/>
</dbReference>
<sequence>MLVLDGYDVVETKYLGGMQIIVKFKSEKADEIFKANKRLWLKWFNRTDFLGDKSVRFERITWIKITSLLFLAWDESNFAAIARNFGKAEGEESQFHAENLETAHGDMGACGLGISAGINSKEKINSVCESLGGPTVIVPGSNNPHDACLGNDGSSNGGHGIPEHIYSPISNFNASNLEFEPGDSAVKRHRT</sequence>
<reference evidence="1 2" key="1">
    <citation type="submission" date="2022-01" db="EMBL/GenBank/DDBJ databases">
        <authorList>
            <person name="Xiong W."/>
            <person name="Schranz E."/>
        </authorList>
    </citation>
    <scope>NUCLEOTIDE SEQUENCE [LARGE SCALE GENOMIC DNA]</scope>
</reference>
<protein>
    <recommendedName>
        <fullName evidence="3">DUF4283 domain-containing protein</fullName>
    </recommendedName>
</protein>
<dbReference type="AlphaFoldDB" id="A0AAU9NGC7"/>
<accession>A0AAU9NGC7</accession>
<evidence type="ECO:0008006" key="3">
    <source>
        <dbReference type="Google" id="ProtNLM"/>
    </source>
</evidence>
<name>A0AAU9NGC7_9ASTR</name>
<dbReference type="EMBL" id="CAKMRJ010004445">
    <property type="protein sequence ID" value="CAH1436927.1"/>
    <property type="molecule type" value="Genomic_DNA"/>
</dbReference>
<gene>
    <name evidence="1" type="ORF">LVIROSA_LOCUS23274</name>
</gene>
<keyword evidence="2" id="KW-1185">Reference proteome</keyword>
<evidence type="ECO:0000313" key="1">
    <source>
        <dbReference type="EMBL" id="CAH1436927.1"/>
    </source>
</evidence>
<evidence type="ECO:0000313" key="2">
    <source>
        <dbReference type="Proteomes" id="UP001157418"/>
    </source>
</evidence>
<comment type="caution">
    <text evidence="1">The sequence shown here is derived from an EMBL/GenBank/DDBJ whole genome shotgun (WGS) entry which is preliminary data.</text>
</comment>
<organism evidence="1 2">
    <name type="scientific">Lactuca virosa</name>
    <dbReference type="NCBI Taxonomy" id="75947"/>
    <lineage>
        <taxon>Eukaryota</taxon>
        <taxon>Viridiplantae</taxon>
        <taxon>Streptophyta</taxon>
        <taxon>Embryophyta</taxon>
        <taxon>Tracheophyta</taxon>
        <taxon>Spermatophyta</taxon>
        <taxon>Magnoliopsida</taxon>
        <taxon>eudicotyledons</taxon>
        <taxon>Gunneridae</taxon>
        <taxon>Pentapetalae</taxon>
        <taxon>asterids</taxon>
        <taxon>campanulids</taxon>
        <taxon>Asterales</taxon>
        <taxon>Asteraceae</taxon>
        <taxon>Cichorioideae</taxon>
        <taxon>Cichorieae</taxon>
        <taxon>Lactucinae</taxon>
        <taxon>Lactuca</taxon>
    </lineage>
</organism>